<organism evidence="1 2">
    <name type="scientific">Sphingomonas psychrolutea</name>
    <dbReference type="NCBI Taxonomy" id="1259676"/>
    <lineage>
        <taxon>Bacteria</taxon>
        <taxon>Pseudomonadati</taxon>
        <taxon>Pseudomonadota</taxon>
        <taxon>Alphaproteobacteria</taxon>
        <taxon>Sphingomonadales</taxon>
        <taxon>Sphingomonadaceae</taxon>
        <taxon>Sphingomonas</taxon>
    </lineage>
</organism>
<accession>A0ABQ1GB87</accession>
<reference evidence="2" key="1">
    <citation type="journal article" date="2019" name="Int. J. Syst. Evol. Microbiol.">
        <title>The Global Catalogue of Microorganisms (GCM) 10K type strain sequencing project: providing services to taxonomists for standard genome sequencing and annotation.</title>
        <authorList>
            <consortium name="The Broad Institute Genomics Platform"/>
            <consortium name="The Broad Institute Genome Sequencing Center for Infectious Disease"/>
            <person name="Wu L."/>
            <person name="Ma J."/>
        </authorList>
    </citation>
    <scope>NUCLEOTIDE SEQUENCE [LARGE SCALE GENOMIC DNA]</scope>
    <source>
        <strain evidence="2">CGMCC 1.10106</strain>
    </source>
</reference>
<dbReference type="EMBL" id="BMDW01000003">
    <property type="protein sequence ID" value="GGA40324.1"/>
    <property type="molecule type" value="Genomic_DNA"/>
</dbReference>
<keyword evidence="2" id="KW-1185">Reference proteome</keyword>
<evidence type="ECO:0000313" key="2">
    <source>
        <dbReference type="Proteomes" id="UP000618591"/>
    </source>
</evidence>
<gene>
    <name evidence="1" type="ORF">GCM10011395_08300</name>
</gene>
<protein>
    <submittedName>
        <fullName evidence="1">Uncharacterized protein</fullName>
    </submittedName>
</protein>
<name>A0ABQ1GB87_9SPHN</name>
<proteinExistence type="predicted"/>
<comment type="caution">
    <text evidence="1">The sequence shown here is derived from an EMBL/GenBank/DDBJ whole genome shotgun (WGS) entry which is preliminary data.</text>
</comment>
<dbReference type="Proteomes" id="UP000618591">
    <property type="component" value="Unassembled WGS sequence"/>
</dbReference>
<evidence type="ECO:0000313" key="1">
    <source>
        <dbReference type="EMBL" id="GGA40324.1"/>
    </source>
</evidence>
<sequence length="84" mass="8918">MLLIERELVVAGKGFAKRVDRAGADIAEHDANRSEREFGEAILARPMPIAASGCDIAVGRGGPFADAWLNDAHAAAILAGFSWR</sequence>